<evidence type="ECO:0000259" key="5">
    <source>
        <dbReference type="PROSITE" id="PS50931"/>
    </source>
</evidence>
<dbReference type="Gene3D" id="1.10.10.10">
    <property type="entry name" value="Winged helix-like DNA-binding domain superfamily/Winged helix DNA-binding domain"/>
    <property type="match status" value="1"/>
</dbReference>
<organism evidence="6 7">
    <name type="scientific">Metallococcus carri</name>
    <dbReference type="NCBI Taxonomy" id="1656884"/>
    <lineage>
        <taxon>Bacteria</taxon>
        <taxon>Bacillati</taxon>
        <taxon>Actinomycetota</taxon>
        <taxon>Actinomycetes</taxon>
        <taxon>Micrococcales</taxon>
        <taxon>Dermacoccaceae</taxon>
        <taxon>Metallococcus</taxon>
    </lineage>
</organism>
<keyword evidence="2" id="KW-0805">Transcription regulation</keyword>
<dbReference type="InterPro" id="IPR036388">
    <property type="entry name" value="WH-like_DNA-bd_sf"/>
</dbReference>
<sequence>MSAMPSVDDLELIAQIAETGSVTAAARRLHVAQPSASARLARIERAVGTTLFERDTTGARPTAAGSALADQARHILGHLAGAYAAARDASQADSLTVGTFGSLTASLFPALDALLPQVSIDQVTDHGDVLAALVAEGRMDACVIAIADQIPMPTGVVVHPLGEDELVIFRAVGVSRAGRGRLPLRERQVVFTTYDTRSDLLRADLERWGATARLGITLQTTVAMARRRGHLAVLPRSAVAFDLREGEQVDPLPTPRRLRLSLVTGRAADPRLMRVLPGLRRELGLRPPKS</sequence>
<proteinExistence type="inferred from homology"/>
<dbReference type="SUPFAM" id="SSF46785">
    <property type="entry name" value="Winged helix' DNA-binding domain"/>
    <property type="match status" value="1"/>
</dbReference>
<dbReference type="InterPro" id="IPR036390">
    <property type="entry name" value="WH_DNA-bd_sf"/>
</dbReference>
<feature type="domain" description="HTH lysR-type" evidence="5">
    <location>
        <begin position="5"/>
        <end position="62"/>
    </location>
</feature>
<dbReference type="AlphaFoldDB" id="A0A967B2C4"/>
<evidence type="ECO:0000256" key="4">
    <source>
        <dbReference type="ARBA" id="ARBA00023163"/>
    </source>
</evidence>
<dbReference type="Gene3D" id="3.40.190.10">
    <property type="entry name" value="Periplasmic binding protein-like II"/>
    <property type="match status" value="2"/>
</dbReference>
<keyword evidence="4" id="KW-0804">Transcription</keyword>
<dbReference type="Proteomes" id="UP000744769">
    <property type="component" value="Unassembled WGS sequence"/>
</dbReference>
<evidence type="ECO:0000256" key="3">
    <source>
        <dbReference type="ARBA" id="ARBA00023125"/>
    </source>
</evidence>
<comment type="similarity">
    <text evidence="1">Belongs to the LysR transcriptional regulatory family.</text>
</comment>
<dbReference type="EMBL" id="JAAOIV010000006">
    <property type="protein sequence ID" value="NHN56105.1"/>
    <property type="molecule type" value="Genomic_DNA"/>
</dbReference>
<dbReference type="PROSITE" id="PS50931">
    <property type="entry name" value="HTH_LYSR"/>
    <property type="match status" value="1"/>
</dbReference>
<protein>
    <submittedName>
        <fullName evidence="6">LysR family transcriptional regulator</fullName>
    </submittedName>
</protein>
<dbReference type="Pfam" id="PF00126">
    <property type="entry name" value="HTH_1"/>
    <property type="match status" value="1"/>
</dbReference>
<dbReference type="GO" id="GO:0003700">
    <property type="term" value="F:DNA-binding transcription factor activity"/>
    <property type="evidence" value="ECO:0007669"/>
    <property type="project" value="InterPro"/>
</dbReference>
<evidence type="ECO:0000313" key="6">
    <source>
        <dbReference type="EMBL" id="NHN56105.1"/>
    </source>
</evidence>
<dbReference type="FunFam" id="1.10.10.10:FF:000001">
    <property type="entry name" value="LysR family transcriptional regulator"/>
    <property type="match status" value="1"/>
</dbReference>
<comment type="caution">
    <text evidence="6">The sequence shown here is derived from an EMBL/GenBank/DDBJ whole genome shotgun (WGS) entry which is preliminary data.</text>
</comment>
<dbReference type="GO" id="GO:0000976">
    <property type="term" value="F:transcription cis-regulatory region binding"/>
    <property type="evidence" value="ECO:0007669"/>
    <property type="project" value="TreeGrafter"/>
</dbReference>
<keyword evidence="3" id="KW-0238">DNA-binding</keyword>
<dbReference type="InterPro" id="IPR005119">
    <property type="entry name" value="LysR_subst-bd"/>
</dbReference>
<evidence type="ECO:0000256" key="2">
    <source>
        <dbReference type="ARBA" id="ARBA00023015"/>
    </source>
</evidence>
<gene>
    <name evidence="6" type="ORF">G9U51_09985</name>
</gene>
<dbReference type="RefSeq" id="WP_166196539.1">
    <property type="nucleotide sequence ID" value="NZ_JAAOIV010000006.1"/>
</dbReference>
<dbReference type="InterPro" id="IPR000847">
    <property type="entry name" value="LysR_HTH_N"/>
</dbReference>
<keyword evidence="7" id="KW-1185">Reference proteome</keyword>
<accession>A0A967B2C4</accession>
<evidence type="ECO:0000256" key="1">
    <source>
        <dbReference type="ARBA" id="ARBA00009437"/>
    </source>
</evidence>
<dbReference type="CDD" id="cd05466">
    <property type="entry name" value="PBP2_LTTR_substrate"/>
    <property type="match status" value="1"/>
</dbReference>
<name>A0A967B2C4_9MICO</name>
<evidence type="ECO:0000313" key="7">
    <source>
        <dbReference type="Proteomes" id="UP000744769"/>
    </source>
</evidence>
<dbReference type="Pfam" id="PF03466">
    <property type="entry name" value="LysR_substrate"/>
    <property type="match status" value="1"/>
</dbReference>
<dbReference type="PRINTS" id="PR00039">
    <property type="entry name" value="HTHLYSR"/>
</dbReference>
<dbReference type="PANTHER" id="PTHR30126">
    <property type="entry name" value="HTH-TYPE TRANSCRIPTIONAL REGULATOR"/>
    <property type="match status" value="1"/>
</dbReference>
<dbReference type="PANTHER" id="PTHR30126:SF40">
    <property type="entry name" value="HTH-TYPE TRANSCRIPTIONAL REGULATOR GLTR"/>
    <property type="match status" value="1"/>
</dbReference>
<dbReference type="SUPFAM" id="SSF53850">
    <property type="entry name" value="Periplasmic binding protein-like II"/>
    <property type="match status" value="1"/>
</dbReference>
<reference evidence="6" key="1">
    <citation type="submission" date="2020-03" db="EMBL/GenBank/DDBJ databases">
        <title>Draft sequencing of Calidifontibacter sp. DB0510.</title>
        <authorList>
            <person name="Kim D.-U."/>
        </authorList>
    </citation>
    <scope>NUCLEOTIDE SEQUENCE</scope>
    <source>
        <strain evidence="6">DB0510</strain>
    </source>
</reference>